<dbReference type="InterPro" id="IPR036390">
    <property type="entry name" value="WH_DNA-bd_sf"/>
</dbReference>
<dbReference type="Gene3D" id="1.10.10.10">
    <property type="entry name" value="Winged helix-like DNA-binding domain superfamily/Winged helix DNA-binding domain"/>
    <property type="match status" value="1"/>
</dbReference>
<dbReference type="Proteomes" id="UP000243978">
    <property type="component" value="Unassembled WGS sequence"/>
</dbReference>
<reference evidence="6 7" key="1">
    <citation type="submission" date="2018-04" db="EMBL/GenBank/DDBJ databases">
        <title>Genomic Encyclopedia of Archaeal and Bacterial Type Strains, Phase II (KMG-II): from individual species to whole genera.</title>
        <authorList>
            <person name="Goeker M."/>
        </authorList>
    </citation>
    <scope>NUCLEOTIDE SEQUENCE [LARGE SCALE GENOMIC DNA]</scope>
    <source>
        <strain evidence="6 7">DSM 100977</strain>
    </source>
</reference>
<keyword evidence="4" id="KW-0804">Transcription</keyword>
<dbReference type="InterPro" id="IPR058163">
    <property type="entry name" value="LysR-type_TF_proteobact-type"/>
</dbReference>
<accession>A0A2T6BKU3</accession>
<dbReference type="PRINTS" id="PR00039">
    <property type="entry name" value="HTHLYSR"/>
</dbReference>
<evidence type="ECO:0000256" key="2">
    <source>
        <dbReference type="ARBA" id="ARBA00023015"/>
    </source>
</evidence>
<name>A0A2T6BKU3_9RHOB</name>
<dbReference type="GO" id="GO:0003700">
    <property type="term" value="F:DNA-binding transcription factor activity"/>
    <property type="evidence" value="ECO:0007669"/>
    <property type="project" value="InterPro"/>
</dbReference>
<dbReference type="SUPFAM" id="SSF46785">
    <property type="entry name" value="Winged helix' DNA-binding domain"/>
    <property type="match status" value="1"/>
</dbReference>
<dbReference type="PANTHER" id="PTHR30537:SF3">
    <property type="entry name" value="TRANSCRIPTIONAL REGULATORY PROTEIN"/>
    <property type="match status" value="1"/>
</dbReference>
<dbReference type="FunFam" id="1.10.10.10:FF:000001">
    <property type="entry name" value="LysR family transcriptional regulator"/>
    <property type="match status" value="1"/>
</dbReference>
<evidence type="ECO:0000256" key="4">
    <source>
        <dbReference type="ARBA" id="ARBA00023163"/>
    </source>
</evidence>
<keyword evidence="7" id="KW-1185">Reference proteome</keyword>
<dbReference type="AlphaFoldDB" id="A0A2T6BKU3"/>
<dbReference type="InterPro" id="IPR005119">
    <property type="entry name" value="LysR_subst-bd"/>
</dbReference>
<dbReference type="PROSITE" id="PS50931">
    <property type="entry name" value="HTH_LYSR"/>
    <property type="match status" value="1"/>
</dbReference>
<dbReference type="Pfam" id="PF00126">
    <property type="entry name" value="HTH_1"/>
    <property type="match status" value="1"/>
</dbReference>
<dbReference type="EMBL" id="QBKS01000001">
    <property type="protein sequence ID" value="PTX56676.1"/>
    <property type="molecule type" value="Genomic_DNA"/>
</dbReference>
<dbReference type="InterPro" id="IPR036388">
    <property type="entry name" value="WH-like_DNA-bd_sf"/>
</dbReference>
<evidence type="ECO:0000256" key="1">
    <source>
        <dbReference type="ARBA" id="ARBA00009437"/>
    </source>
</evidence>
<dbReference type="GO" id="GO:0006351">
    <property type="term" value="P:DNA-templated transcription"/>
    <property type="evidence" value="ECO:0007669"/>
    <property type="project" value="TreeGrafter"/>
</dbReference>
<sequence length="298" mass="32663">MQICMNWDEIAFDWNHVRAFLATVEEGSLSAAARATRQAQPTLGRQVAALEEALGVTLFERVGRKLVLTPSGAELVAHVRTMGEAATRISLAASGQSQSVAGLVRISASDVTAAFILPNLLRALRQRAPELEIELIADNNLSDLQHRDADIAIRHVRPEQPELIARKLHDDTASFYATHAYLEAAGRPAQLSDLNALDFIAFFDTEALITHFNALGMNLTKENFRLSSNSGVVGWQMVCAGLGIGIMSDRVAARAPEVVRVLPSMEPLSFPTWLVSHRELLTSARIRLVYDYLAKGLR</sequence>
<keyword evidence="3" id="KW-0238">DNA-binding</keyword>
<gene>
    <name evidence="6" type="ORF">C8N43_1338</name>
</gene>
<organism evidence="6 7">
    <name type="scientific">Litoreibacter ponti</name>
    <dbReference type="NCBI Taxonomy" id="1510457"/>
    <lineage>
        <taxon>Bacteria</taxon>
        <taxon>Pseudomonadati</taxon>
        <taxon>Pseudomonadota</taxon>
        <taxon>Alphaproteobacteria</taxon>
        <taxon>Rhodobacterales</taxon>
        <taxon>Roseobacteraceae</taxon>
        <taxon>Litoreibacter</taxon>
    </lineage>
</organism>
<evidence type="ECO:0000259" key="5">
    <source>
        <dbReference type="PROSITE" id="PS50931"/>
    </source>
</evidence>
<dbReference type="InterPro" id="IPR000847">
    <property type="entry name" value="LysR_HTH_N"/>
</dbReference>
<proteinExistence type="inferred from homology"/>
<evidence type="ECO:0000313" key="7">
    <source>
        <dbReference type="Proteomes" id="UP000243978"/>
    </source>
</evidence>
<dbReference type="PANTHER" id="PTHR30537">
    <property type="entry name" value="HTH-TYPE TRANSCRIPTIONAL REGULATOR"/>
    <property type="match status" value="1"/>
</dbReference>
<evidence type="ECO:0000313" key="6">
    <source>
        <dbReference type="EMBL" id="PTX56676.1"/>
    </source>
</evidence>
<dbReference type="SUPFAM" id="SSF53850">
    <property type="entry name" value="Periplasmic binding protein-like II"/>
    <property type="match status" value="1"/>
</dbReference>
<dbReference type="Gene3D" id="3.40.190.290">
    <property type="match status" value="1"/>
</dbReference>
<dbReference type="GO" id="GO:0043565">
    <property type="term" value="F:sequence-specific DNA binding"/>
    <property type="evidence" value="ECO:0007669"/>
    <property type="project" value="TreeGrafter"/>
</dbReference>
<dbReference type="Pfam" id="PF03466">
    <property type="entry name" value="LysR_substrate"/>
    <property type="match status" value="1"/>
</dbReference>
<protein>
    <submittedName>
        <fullName evidence="6">LysR family transcriptional regulator</fullName>
    </submittedName>
</protein>
<keyword evidence="2" id="KW-0805">Transcription regulation</keyword>
<evidence type="ECO:0000256" key="3">
    <source>
        <dbReference type="ARBA" id="ARBA00023125"/>
    </source>
</evidence>
<comment type="caution">
    <text evidence="6">The sequence shown here is derived from an EMBL/GenBank/DDBJ whole genome shotgun (WGS) entry which is preliminary data.</text>
</comment>
<feature type="domain" description="HTH lysR-type" evidence="5">
    <location>
        <begin position="12"/>
        <end position="69"/>
    </location>
</feature>
<comment type="similarity">
    <text evidence="1">Belongs to the LysR transcriptional regulatory family.</text>
</comment>